<feature type="domain" description="C3H1-type" evidence="7">
    <location>
        <begin position="88"/>
        <end position="116"/>
    </location>
</feature>
<feature type="zinc finger region" description="C3H1-type" evidence="5">
    <location>
        <begin position="23"/>
        <end position="51"/>
    </location>
</feature>
<feature type="compositionally biased region" description="Polar residues" evidence="6">
    <location>
        <begin position="607"/>
        <end position="617"/>
    </location>
</feature>
<comment type="caution">
    <text evidence="8">The sequence shown here is derived from an EMBL/GenBank/DDBJ whole genome shotgun (WGS) entry which is preliminary data.</text>
</comment>
<dbReference type="GO" id="GO:0003677">
    <property type="term" value="F:DNA binding"/>
    <property type="evidence" value="ECO:0007669"/>
    <property type="project" value="UniProtKB-KW"/>
</dbReference>
<organism evidence="8 9">
    <name type="scientific">Chara braunii</name>
    <name type="common">Braun's stonewort</name>
    <dbReference type="NCBI Taxonomy" id="69332"/>
    <lineage>
        <taxon>Eukaryota</taxon>
        <taxon>Viridiplantae</taxon>
        <taxon>Streptophyta</taxon>
        <taxon>Charophyceae</taxon>
        <taxon>Charales</taxon>
        <taxon>Characeae</taxon>
        <taxon>Chara</taxon>
    </lineage>
</organism>
<dbReference type="GO" id="GO:0008270">
    <property type="term" value="F:zinc ion binding"/>
    <property type="evidence" value="ECO:0007669"/>
    <property type="project" value="UniProtKB-KW"/>
</dbReference>
<feature type="compositionally biased region" description="Low complexity" evidence="6">
    <location>
        <begin position="75"/>
        <end position="84"/>
    </location>
</feature>
<feature type="region of interest" description="Disordered" evidence="6">
    <location>
        <begin position="294"/>
        <end position="373"/>
    </location>
</feature>
<dbReference type="InterPro" id="IPR036855">
    <property type="entry name" value="Znf_CCCH_sf"/>
</dbReference>
<keyword evidence="4" id="KW-0238">DNA-binding</keyword>
<feature type="domain" description="C3H1-type" evidence="7">
    <location>
        <begin position="23"/>
        <end position="51"/>
    </location>
</feature>
<evidence type="ECO:0000256" key="2">
    <source>
        <dbReference type="ARBA" id="ARBA00022771"/>
    </source>
</evidence>
<dbReference type="SUPFAM" id="SSF90229">
    <property type="entry name" value="CCCH zinc finger"/>
    <property type="match status" value="5"/>
</dbReference>
<accession>A0A388JRI3</accession>
<dbReference type="GO" id="GO:0003729">
    <property type="term" value="F:mRNA binding"/>
    <property type="evidence" value="ECO:0007669"/>
    <property type="project" value="TreeGrafter"/>
</dbReference>
<gene>
    <name evidence="8" type="ORF">CBR_g5575</name>
</gene>
<feature type="zinc finger region" description="C3H1-type" evidence="5">
    <location>
        <begin position="88"/>
        <end position="116"/>
    </location>
</feature>
<dbReference type="AlphaFoldDB" id="A0A388JRI3"/>
<feature type="zinc finger region" description="C3H1-type" evidence="5">
    <location>
        <begin position="471"/>
        <end position="499"/>
    </location>
</feature>
<proteinExistence type="predicted"/>
<dbReference type="EMBL" id="BFEA01000011">
    <property type="protein sequence ID" value="GBG60398.1"/>
    <property type="molecule type" value="Genomic_DNA"/>
</dbReference>
<feature type="region of interest" description="Disordered" evidence="6">
    <location>
        <begin position="1"/>
        <end position="21"/>
    </location>
</feature>
<sequence length="688" mass="72148">MEAGGALVGPSPRERIGDQCQQQQKQQDCRHFLQTGTCAYGRSCKHSHPITGRAVFASLGSFTSAERRRGEEQQQHQVRQQPAQHPERPGQPECPHYAKTGTCKFGISCKFHHSPHLVRLSPVAASTTFLLAAQSQAQRVGGVVLNGSRYPLRPGQKDCDYYMKTGQCKFGVSCKFNHPELIAASSRAPVYPPPSKPAVPIPVPTPTVSAGYQTAPGALGRSGPPAIPVSPVVFPVPVRPVGLARFPPFSTQPGQAVPSGPGHVHCLVQHPGGIVYLPPGWNYQYVWPAPADPTHLLSRPQSHQVNSAPQSQQQQQHAQPMSAGSAAGDGGSFFLPPRSHLPPPPRPPLSPPPAATSATVSGPGGDSLASGGLGVVRGGGTVIPVAGPVAPFAPSSNPGLLTANPNVNFMSKSTEMPPSLPALPKAPYPPGMIGVQGIMPSSHNGPGGCTGVVLFPQLLPRNSAAAPFPERPGQLECRYYVRTGACKYGMSCRYHHPKDRKAAAMASGSGSSGAGPGTAARCALNPMGFPLRPGQPPCTFYVRNGDCKFGQTCKFDHPVGELEYCPSASSLVDMPVAPLPERSLAVAAEEENGVVEATLHKPKQEVKGQSTGGSSEVNRPDDEENGGDNDDEDDDDEEDVEEHDLKGGRHQGGNGADSALKVTAEEVNSAPIQAVVIENSGLVSVGSH</sequence>
<feature type="region of interest" description="Disordered" evidence="6">
    <location>
        <begin position="65"/>
        <end position="93"/>
    </location>
</feature>
<feature type="compositionally biased region" description="Low complexity" evidence="6">
    <location>
        <begin position="303"/>
        <end position="326"/>
    </location>
</feature>
<dbReference type="STRING" id="69332.A0A388JRI3"/>
<evidence type="ECO:0000313" key="9">
    <source>
        <dbReference type="Proteomes" id="UP000265515"/>
    </source>
</evidence>
<dbReference type="Pfam" id="PF00642">
    <property type="entry name" value="zf-CCCH"/>
    <property type="match status" value="5"/>
</dbReference>
<feature type="domain" description="C3H1-type" evidence="7">
    <location>
        <begin position="471"/>
        <end position="499"/>
    </location>
</feature>
<feature type="compositionally biased region" description="Acidic residues" evidence="6">
    <location>
        <begin position="621"/>
        <end position="642"/>
    </location>
</feature>
<dbReference type="PROSITE" id="PS50103">
    <property type="entry name" value="ZF_C3H1"/>
    <property type="match status" value="5"/>
</dbReference>
<dbReference type="InterPro" id="IPR000571">
    <property type="entry name" value="Znf_CCCH"/>
</dbReference>
<evidence type="ECO:0000256" key="1">
    <source>
        <dbReference type="ARBA" id="ARBA00022723"/>
    </source>
</evidence>
<feature type="domain" description="C3H1-type" evidence="7">
    <location>
        <begin position="153"/>
        <end position="181"/>
    </location>
</feature>
<keyword evidence="3 5" id="KW-0862">Zinc</keyword>
<evidence type="ECO:0000313" key="8">
    <source>
        <dbReference type="EMBL" id="GBG60398.1"/>
    </source>
</evidence>
<feature type="compositionally biased region" description="Basic and acidic residues" evidence="6">
    <location>
        <begin position="65"/>
        <end position="74"/>
    </location>
</feature>
<evidence type="ECO:0000256" key="4">
    <source>
        <dbReference type="ARBA" id="ARBA00023125"/>
    </source>
</evidence>
<dbReference type="Gene3D" id="4.10.1000.10">
    <property type="entry name" value="Zinc finger, CCCH-type"/>
    <property type="match status" value="2"/>
</dbReference>
<dbReference type="PANTHER" id="PTHR12506:SF50">
    <property type="entry name" value="ZINC FINGER CCCH DOMAIN-CONTAINING PROTEIN 26"/>
    <property type="match status" value="1"/>
</dbReference>
<evidence type="ECO:0000256" key="3">
    <source>
        <dbReference type="ARBA" id="ARBA00022833"/>
    </source>
</evidence>
<evidence type="ECO:0000256" key="5">
    <source>
        <dbReference type="PROSITE-ProRule" id="PRU00723"/>
    </source>
</evidence>
<dbReference type="InterPro" id="IPR050974">
    <property type="entry name" value="Plant_ZF_CCCH"/>
</dbReference>
<keyword evidence="2 5" id="KW-0863">Zinc-finger</keyword>
<dbReference type="Proteomes" id="UP000265515">
    <property type="component" value="Unassembled WGS sequence"/>
</dbReference>
<dbReference type="SMART" id="SM00356">
    <property type="entry name" value="ZnF_C3H1"/>
    <property type="match status" value="5"/>
</dbReference>
<reference evidence="8 9" key="1">
    <citation type="journal article" date="2018" name="Cell">
        <title>The Chara Genome: Secondary Complexity and Implications for Plant Terrestrialization.</title>
        <authorList>
            <person name="Nishiyama T."/>
            <person name="Sakayama H."/>
            <person name="Vries J.D."/>
            <person name="Buschmann H."/>
            <person name="Saint-Marcoux D."/>
            <person name="Ullrich K.K."/>
            <person name="Haas F.B."/>
            <person name="Vanderstraeten L."/>
            <person name="Becker D."/>
            <person name="Lang D."/>
            <person name="Vosolsobe S."/>
            <person name="Rombauts S."/>
            <person name="Wilhelmsson P.K.I."/>
            <person name="Janitza P."/>
            <person name="Kern R."/>
            <person name="Heyl A."/>
            <person name="Rumpler F."/>
            <person name="Villalobos L.I.A.C."/>
            <person name="Clay J.M."/>
            <person name="Skokan R."/>
            <person name="Toyoda A."/>
            <person name="Suzuki Y."/>
            <person name="Kagoshima H."/>
            <person name="Schijlen E."/>
            <person name="Tajeshwar N."/>
            <person name="Catarino B."/>
            <person name="Hetherington A.J."/>
            <person name="Saltykova A."/>
            <person name="Bonnot C."/>
            <person name="Breuninger H."/>
            <person name="Symeonidi A."/>
            <person name="Radhakrishnan G.V."/>
            <person name="Van Nieuwerburgh F."/>
            <person name="Deforce D."/>
            <person name="Chang C."/>
            <person name="Karol K.G."/>
            <person name="Hedrich R."/>
            <person name="Ulvskov P."/>
            <person name="Glockner G."/>
            <person name="Delwiche C.F."/>
            <person name="Petrasek J."/>
            <person name="Van de Peer Y."/>
            <person name="Friml J."/>
            <person name="Beilby M."/>
            <person name="Dolan L."/>
            <person name="Kohara Y."/>
            <person name="Sugano S."/>
            <person name="Fujiyama A."/>
            <person name="Delaux P.-M."/>
            <person name="Quint M."/>
            <person name="TheiBen G."/>
            <person name="Hagemann M."/>
            <person name="Harholt J."/>
            <person name="Dunand C."/>
            <person name="Zachgo S."/>
            <person name="Langdale J."/>
            <person name="Maumus F."/>
            <person name="Straeten D.V.D."/>
            <person name="Gould S.B."/>
            <person name="Rensing S.A."/>
        </authorList>
    </citation>
    <scope>NUCLEOTIDE SEQUENCE [LARGE SCALE GENOMIC DNA]</scope>
    <source>
        <strain evidence="8 9">S276</strain>
    </source>
</reference>
<dbReference type="OrthoDB" id="411372at2759"/>
<keyword evidence="9" id="KW-1185">Reference proteome</keyword>
<feature type="zinc finger region" description="C3H1-type" evidence="5">
    <location>
        <begin position="153"/>
        <end position="181"/>
    </location>
</feature>
<feature type="domain" description="C3H1-type" evidence="7">
    <location>
        <begin position="532"/>
        <end position="560"/>
    </location>
</feature>
<name>A0A388JRI3_CHABU</name>
<evidence type="ECO:0000256" key="6">
    <source>
        <dbReference type="SAM" id="MobiDB-lite"/>
    </source>
</evidence>
<dbReference type="Gene3D" id="2.30.30.1190">
    <property type="match status" value="1"/>
</dbReference>
<feature type="zinc finger region" description="C3H1-type" evidence="5">
    <location>
        <begin position="532"/>
        <end position="560"/>
    </location>
</feature>
<keyword evidence="1 5" id="KW-0479">Metal-binding</keyword>
<feature type="compositionally biased region" description="Pro residues" evidence="6">
    <location>
        <begin position="339"/>
        <end position="354"/>
    </location>
</feature>
<protein>
    <recommendedName>
        <fullName evidence="7">C3H1-type domain-containing protein</fullName>
    </recommendedName>
</protein>
<evidence type="ECO:0000259" key="7">
    <source>
        <dbReference type="PROSITE" id="PS50103"/>
    </source>
</evidence>
<feature type="region of interest" description="Disordered" evidence="6">
    <location>
        <begin position="596"/>
        <end position="661"/>
    </location>
</feature>
<dbReference type="PANTHER" id="PTHR12506">
    <property type="entry name" value="PROTEIN PHOSPHATASE RELATED"/>
    <property type="match status" value="1"/>
</dbReference>
<dbReference type="Gramene" id="GBG60398">
    <property type="protein sequence ID" value="GBG60398"/>
    <property type="gene ID" value="CBR_g5575"/>
</dbReference>